<dbReference type="RefSeq" id="WP_190699399.1">
    <property type="nucleotide sequence ID" value="NZ_JAMPKX010000001.1"/>
</dbReference>
<sequence>MADGDLEPCCAADGGSHLLGRAPRRSPQVREGWFYWIEPMEGKFGLFLRDREGCLYWCDLTFESWIAAEAALRGVLWRNAGGLFCNPSDWLAFTELQEP</sequence>
<dbReference type="EMBL" id="JAMPKX010000001">
    <property type="protein sequence ID" value="MEP0945911.1"/>
    <property type="molecule type" value="Genomic_DNA"/>
</dbReference>
<evidence type="ECO:0000313" key="1">
    <source>
        <dbReference type="EMBL" id="MEP0945911.1"/>
    </source>
</evidence>
<dbReference type="Proteomes" id="UP001482513">
    <property type="component" value="Unassembled WGS sequence"/>
</dbReference>
<keyword evidence="2" id="KW-1185">Reference proteome</keyword>
<comment type="caution">
    <text evidence="1">The sequence shown here is derived from an EMBL/GenBank/DDBJ whole genome shotgun (WGS) entry which is preliminary data.</text>
</comment>
<name>A0ABV0JZH7_9CYAN</name>
<organism evidence="1 2">
    <name type="scientific">Leptolyngbya subtilissima DQ-A4</name>
    <dbReference type="NCBI Taxonomy" id="2933933"/>
    <lineage>
        <taxon>Bacteria</taxon>
        <taxon>Bacillati</taxon>
        <taxon>Cyanobacteriota</taxon>
        <taxon>Cyanophyceae</taxon>
        <taxon>Leptolyngbyales</taxon>
        <taxon>Leptolyngbyaceae</taxon>
        <taxon>Leptolyngbya group</taxon>
        <taxon>Leptolyngbya</taxon>
    </lineage>
</organism>
<evidence type="ECO:0000313" key="2">
    <source>
        <dbReference type="Proteomes" id="UP001482513"/>
    </source>
</evidence>
<accession>A0ABV0JZH7</accession>
<protein>
    <submittedName>
        <fullName evidence="1">Uncharacterized protein</fullName>
    </submittedName>
</protein>
<reference evidence="1 2" key="1">
    <citation type="submission" date="2022-04" db="EMBL/GenBank/DDBJ databases">
        <title>Positive selection, recombination, and allopatry shape intraspecific diversity of widespread and dominant cyanobacteria.</title>
        <authorList>
            <person name="Wei J."/>
            <person name="Shu W."/>
            <person name="Hu C."/>
        </authorList>
    </citation>
    <scope>NUCLEOTIDE SEQUENCE [LARGE SCALE GENOMIC DNA]</scope>
    <source>
        <strain evidence="1 2">DQ-A4</strain>
    </source>
</reference>
<gene>
    <name evidence="1" type="ORF">NC992_03405</name>
</gene>
<proteinExistence type="predicted"/>